<evidence type="ECO:0000313" key="4">
    <source>
        <dbReference type="Proteomes" id="UP000050554"/>
    </source>
</evidence>
<evidence type="ECO:0000256" key="1">
    <source>
        <dbReference type="SAM" id="Phobius"/>
    </source>
</evidence>
<gene>
    <name evidence="3" type="ORF">ALO47_02640</name>
</gene>
<comment type="caution">
    <text evidence="3">The sequence shown here is derived from an EMBL/GenBank/DDBJ whole genome shotgun (WGS) entry which is preliminary data.</text>
</comment>
<organism evidence="3 4">
    <name type="scientific">Pseudomonas syringae pv. ribicola</name>
    <dbReference type="NCBI Taxonomy" id="55398"/>
    <lineage>
        <taxon>Bacteria</taxon>
        <taxon>Pseudomonadati</taxon>
        <taxon>Pseudomonadota</taxon>
        <taxon>Gammaproteobacteria</taxon>
        <taxon>Pseudomonadales</taxon>
        <taxon>Pseudomonadaceae</taxon>
        <taxon>Pseudomonas</taxon>
    </lineage>
</organism>
<feature type="transmembrane region" description="Helical" evidence="1">
    <location>
        <begin position="37"/>
        <end position="59"/>
    </location>
</feature>
<dbReference type="PANTHER" id="PTHR34821">
    <property type="entry name" value="INNER MEMBRANE PROTEIN YDCZ"/>
    <property type="match status" value="1"/>
</dbReference>
<protein>
    <recommendedName>
        <fullName evidence="5">DMT family transporter</fullName>
    </recommendedName>
</protein>
<dbReference type="EMBL" id="LJRF01000185">
    <property type="protein sequence ID" value="KPY43685.1"/>
    <property type="molecule type" value="Genomic_DNA"/>
</dbReference>
<keyword evidence="1" id="KW-0472">Membrane</keyword>
<keyword evidence="1" id="KW-1133">Transmembrane helix</keyword>
<feature type="transmembrane region" description="Helical" evidence="1">
    <location>
        <begin position="71"/>
        <end position="91"/>
    </location>
</feature>
<evidence type="ECO:0000313" key="3">
    <source>
        <dbReference type="EMBL" id="KPY43685.1"/>
    </source>
</evidence>
<feature type="chain" id="PRO_5006172819" description="DMT family transporter" evidence="2">
    <location>
        <begin position="22"/>
        <end position="148"/>
    </location>
</feature>
<evidence type="ECO:0000256" key="2">
    <source>
        <dbReference type="SAM" id="SignalP"/>
    </source>
</evidence>
<dbReference type="GO" id="GO:0005886">
    <property type="term" value="C:plasma membrane"/>
    <property type="evidence" value="ECO:0007669"/>
    <property type="project" value="TreeGrafter"/>
</dbReference>
<dbReference type="Proteomes" id="UP000050554">
    <property type="component" value="Unassembled WGS sequence"/>
</dbReference>
<reference evidence="3 4" key="1">
    <citation type="submission" date="2015-09" db="EMBL/GenBank/DDBJ databases">
        <title>Genome announcement of multiple Pseudomonas syringae strains.</title>
        <authorList>
            <person name="Thakur S."/>
            <person name="Wang P.W."/>
            <person name="Gong Y."/>
            <person name="Weir B.S."/>
            <person name="Guttman D.S."/>
        </authorList>
    </citation>
    <scope>NUCLEOTIDE SEQUENCE [LARGE SCALE GENOMIC DNA]</scope>
    <source>
        <strain evidence="3 4">ICMP3882</strain>
    </source>
</reference>
<sequence>MNVVTAFALSLAAGFAVPLQAGTNARLGVALGHPLLATTVSLIVSLIAVVGVMLIFKVQRPCLMALQGTPWWAWLGGIAGVFYITTALLMAPRMGTLNFMMAVIVGQLIISLVIDYFGLVGLPRQPVSGQRVIGALVVIAGFLITIRS</sequence>
<evidence type="ECO:0008006" key="5">
    <source>
        <dbReference type="Google" id="ProtNLM"/>
    </source>
</evidence>
<dbReference type="PANTHER" id="PTHR34821:SF2">
    <property type="entry name" value="INNER MEMBRANE PROTEIN YDCZ"/>
    <property type="match status" value="1"/>
</dbReference>
<dbReference type="RefSeq" id="WP_004882399.1">
    <property type="nucleotide sequence ID" value="NZ_LJRF01000185.1"/>
</dbReference>
<dbReference type="InterPro" id="IPR006750">
    <property type="entry name" value="YdcZ"/>
</dbReference>
<accession>A0A0P9YWU8</accession>
<keyword evidence="1" id="KW-0812">Transmembrane</keyword>
<feature type="signal peptide" evidence="2">
    <location>
        <begin position="1"/>
        <end position="21"/>
    </location>
</feature>
<feature type="transmembrane region" description="Helical" evidence="1">
    <location>
        <begin position="97"/>
        <end position="117"/>
    </location>
</feature>
<name>A0A0P9YWU8_PSESI</name>
<dbReference type="PATRIC" id="fig|55398.3.peg.3345"/>
<dbReference type="AlphaFoldDB" id="A0A0P9YWU8"/>
<proteinExistence type="predicted"/>
<dbReference type="Pfam" id="PF04657">
    <property type="entry name" value="DMT_YdcZ"/>
    <property type="match status" value="1"/>
</dbReference>
<feature type="transmembrane region" description="Helical" evidence="1">
    <location>
        <begin position="129"/>
        <end position="146"/>
    </location>
</feature>
<keyword evidence="2" id="KW-0732">Signal</keyword>